<feature type="compositionally biased region" description="Low complexity" evidence="6">
    <location>
        <begin position="16"/>
        <end position="31"/>
    </location>
</feature>
<sequence>MNALFGGSKGSDDNNNDNNNNNNNNDNNNDNGVNDSQVTGTIPTTQVMAKPASMLSKARAFVDDQRKTLAPWTEFAATPSNPKTLAEATKRVMHNVSKFRSNYIVVTMILAAYALITSPMLLFSIMLVYAGLAFASMRAEAGPVIIFGKEYTSQDLTRATLILAVPLLYFSSATSTLFWLIGASLFVILAHAAVVAVPAPEQLQQSA</sequence>
<accession>F2UMA1</accession>
<protein>
    <recommendedName>
        <fullName evidence="5">PRA1 family protein</fullName>
    </recommendedName>
</protein>
<organism evidence="7 8">
    <name type="scientific">Salpingoeca rosetta (strain ATCC 50818 / BSB-021)</name>
    <dbReference type="NCBI Taxonomy" id="946362"/>
    <lineage>
        <taxon>Eukaryota</taxon>
        <taxon>Choanoflagellata</taxon>
        <taxon>Craspedida</taxon>
        <taxon>Salpingoecidae</taxon>
        <taxon>Salpingoeca</taxon>
    </lineage>
</organism>
<feature type="transmembrane region" description="Helical" evidence="5">
    <location>
        <begin position="103"/>
        <end position="130"/>
    </location>
</feature>
<evidence type="ECO:0000313" key="8">
    <source>
        <dbReference type="Proteomes" id="UP000007799"/>
    </source>
</evidence>
<comment type="subcellular location">
    <subcellularLocation>
        <location evidence="1 5">Membrane</location>
        <topology evidence="1 5">Multi-pass membrane protein</topology>
    </subcellularLocation>
</comment>
<dbReference type="GO" id="GO:0016020">
    <property type="term" value="C:membrane"/>
    <property type="evidence" value="ECO:0007669"/>
    <property type="project" value="UniProtKB-SubCell"/>
</dbReference>
<keyword evidence="8" id="KW-1185">Reference proteome</keyword>
<evidence type="ECO:0000256" key="3">
    <source>
        <dbReference type="ARBA" id="ARBA00022989"/>
    </source>
</evidence>
<keyword evidence="3 5" id="KW-1133">Transmembrane helix</keyword>
<feature type="transmembrane region" description="Helical" evidence="5">
    <location>
        <begin position="177"/>
        <end position="197"/>
    </location>
</feature>
<dbReference type="RefSeq" id="XP_004989573.1">
    <property type="nucleotide sequence ID" value="XM_004989516.1"/>
</dbReference>
<keyword evidence="4 5" id="KW-0472">Membrane</keyword>
<evidence type="ECO:0000256" key="6">
    <source>
        <dbReference type="SAM" id="MobiDB-lite"/>
    </source>
</evidence>
<dbReference type="OrthoDB" id="63113at2759"/>
<comment type="similarity">
    <text evidence="5">Belongs to the PRA1 family.</text>
</comment>
<dbReference type="InterPro" id="IPR004895">
    <property type="entry name" value="Prenylated_rab_accept_PRA1"/>
</dbReference>
<dbReference type="InParanoid" id="F2UMA1"/>
<evidence type="ECO:0000256" key="1">
    <source>
        <dbReference type="ARBA" id="ARBA00004141"/>
    </source>
</evidence>
<dbReference type="FunCoup" id="F2UMA1">
    <property type="interactions" value="423"/>
</dbReference>
<dbReference type="PANTHER" id="PTHR19317:SF0">
    <property type="entry name" value="PRENYLATED RAB ACCEPTOR PROTEIN 1"/>
    <property type="match status" value="1"/>
</dbReference>
<evidence type="ECO:0000256" key="2">
    <source>
        <dbReference type="ARBA" id="ARBA00022692"/>
    </source>
</evidence>
<dbReference type="GeneID" id="16070123"/>
<dbReference type="Proteomes" id="UP000007799">
    <property type="component" value="Unassembled WGS sequence"/>
</dbReference>
<name>F2UMA1_SALR5</name>
<evidence type="ECO:0000256" key="4">
    <source>
        <dbReference type="ARBA" id="ARBA00023136"/>
    </source>
</evidence>
<reference evidence="7" key="1">
    <citation type="submission" date="2009-08" db="EMBL/GenBank/DDBJ databases">
        <title>Annotation of Salpingoeca rosetta.</title>
        <authorList>
            <consortium name="The Broad Institute Genome Sequencing Platform"/>
            <person name="Russ C."/>
            <person name="Cuomo C."/>
            <person name="Burger G."/>
            <person name="Gray M.W."/>
            <person name="Holland P.W.H."/>
            <person name="King N."/>
            <person name="Lang F.B.F."/>
            <person name="Roger A.J."/>
            <person name="Ruiz-Trillo I."/>
            <person name="Young S.K."/>
            <person name="Zeng Q."/>
            <person name="Gargeya S."/>
            <person name="Alvarado L."/>
            <person name="Berlin A."/>
            <person name="Chapman S.B."/>
            <person name="Chen Z."/>
            <person name="Freedman E."/>
            <person name="Gellesch M."/>
            <person name="Goldberg J."/>
            <person name="Griggs A."/>
            <person name="Gujja S."/>
            <person name="Heilman E."/>
            <person name="Heiman D."/>
            <person name="Howarth C."/>
            <person name="Mehta T."/>
            <person name="Neiman D."/>
            <person name="Pearson M."/>
            <person name="Roberts A."/>
            <person name="Saif S."/>
            <person name="Shea T."/>
            <person name="Shenoy N."/>
            <person name="Sisk P."/>
            <person name="Stolte C."/>
            <person name="Sykes S."/>
            <person name="White J."/>
            <person name="Yandava C."/>
            <person name="Haas B."/>
            <person name="Nusbaum C."/>
            <person name="Birren B."/>
        </authorList>
    </citation>
    <scope>NUCLEOTIDE SEQUENCE</scope>
    <source>
        <strain evidence="7">ATCC 50818</strain>
    </source>
</reference>
<keyword evidence="2 5" id="KW-0812">Transmembrane</keyword>
<dbReference type="eggNOG" id="KOG3142">
    <property type="taxonomic scope" value="Eukaryota"/>
</dbReference>
<dbReference type="GO" id="GO:0005794">
    <property type="term" value="C:Golgi apparatus"/>
    <property type="evidence" value="ECO:0007669"/>
    <property type="project" value="TreeGrafter"/>
</dbReference>
<gene>
    <name evidence="7" type="ORF">PTSG_09315</name>
</gene>
<dbReference type="OMA" id="AHGACRM"/>
<dbReference type="KEGG" id="sre:PTSG_09315"/>
<dbReference type="STRING" id="946362.F2UMA1"/>
<evidence type="ECO:0000313" key="7">
    <source>
        <dbReference type="EMBL" id="EGD78250.1"/>
    </source>
</evidence>
<dbReference type="EMBL" id="GL832982">
    <property type="protein sequence ID" value="EGD78250.1"/>
    <property type="molecule type" value="Genomic_DNA"/>
</dbReference>
<dbReference type="Pfam" id="PF03208">
    <property type="entry name" value="PRA1"/>
    <property type="match status" value="1"/>
</dbReference>
<dbReference type="AlphaFoldDB" id="F2UMA1"/>
<proteinExistence type="inferred from homology"/>
<feature type="region of interest" description="Disordered" evidence="6">
    <location>
        <begin position="1"/>
        <end position="39"/>
    </location>
</feature>
<evidence type="ECO:0000256" key="5">
    <source>
        <dbReference type="RuleBase" id="RU363107"/>
    </source>
</evidence>
<dbReference type="PANTHER" id="PTHR19317">
    <property type="entry name" value="PRENYLATED RAB ACCEPTOR 1-RELATED"/>
    <property type="match status" value="1"/>
</dbReference>